<keyword evidence="19" id="KW-1185">Reference proteome</keyword>
<comment type="similarity">
    <text evidence="2 17">Belongs to the UppP family.</text>
</comment>
<dbReference type="GO" id="GO:0046677">
    <property type="term" value="P:response to antibiotic"/>
    <property type="evidence" value="ECO:0007669"/>
    <property type="project" value="UniProtKB-UniRule"/>
</dbReference>
<evidence type="ECO:0000256" key="14">
    <source>
        <dbReference type="ARBA" id="ARBA00032707"/>
    </source>
</evidence>
<proteinExistence type="inferred from homology"/>
<dbReference type="eggNOG" id="COG1968">
    <property type="taxonomic scope" value="Bacteria"/>
</dbReference>
<evidence type="ECO:0000256" key="11">
    <source>
        <dbReference type="ARBA" id="ARBA00023136"/>
    </source>
</evidence>
<evidence type="ECO:0000256" key="2">
    <source>
        <dbReference type="ARBA" id="ARBA00010621"/>
    </source>
</evidence>
<evidence type="ECO:0000256" key="15">
    <source>
        <dbReference type="ARBA" id="ARBA00032932"/>
    </source>
</evidence>
<comment type="catalytic activity">
    <reaction evidence="16 17">
        <text>di-trans,octa-cis-undecaprenyl diphosphate + H2O = di-trans,octa-cis-undecaprenyl phosphate + phosphate + H(+)</text>
        <dbReference type="Rhea" id="RHEA:28094"/>
        <dbReference type="ChEBI" id="CHEBI:15377"/>
        <dbReference type="ChEBI" id="CHEBI:15378"/>
        <dbReference type="ChEBI" id="CHEBI:43474"/>
        <dbReference type="ChEBI" id="CHEBI:58405"/>
        <dbReference type="ChEBI" id="CHEBI:60392"/>
        <dbReference type="EC" id="3.6.1.27"/>
    </reaction>
</comment>
<keyword evidence="6 17" id="KW-0812">Transmembrane</keyword>
<feature type="transmembrane region" description="Helical" evidence="17">
    <location>
        <begin position="6"/>
        <end position="30"/>
    </location>
</feature>
<comment type="function">
    <text evidence="17">Catalyzes the dephosphorylation of undecaprenyl diphosphate (UPP). Confers resistance to bacitracin.</text>
</comment>
<feature type="transmembrane region" description="Helical" evidence="17">
    <location>
        <begin position="250"/>
        <end position="267"/>
    </location>
</feature>
<evidence type="ECO:0000313" key="19">
    <source>
        <dbReference type="Proteomes" id="UP000030832"/>
    </source>
</evidence>
<evidence type="ECO:0000256" key="4">
    <source>
        <dbReference type="ARBA" id="ARBA00021581"/>
    </source>
</evidence>
<feature type="transmembrane region" description="Helical" evidence="17">
    <location>
        <begin position="117"/>
        <end position="136"/>
    </location>
</feature>
<dbReference type="GO" id="GO:0009252">
    <property type="term" value="P:peptidoglycan biosynthetic process"/>
    <property type="evidence" value="ECO:0007669"/>
    <property type="project" value="UniProtKB-KW"/>
</dbReference>
<evidence type="ECO:0000256" key="8">
    <source>
        <dbReference type="ARBA" id="ARBA00022960"/>
    </source>
</evidence>
<sequence length="268" mass="30098">MNWWQALIIGFIQGISEFMPISCTALMLLAQRILNISIENNSKLAFETFLHIASVLAVIVYFRHDLHKILHDFIIYIRTKEDQAQTNYRFVLLLIMSTLVTLLAAKTLESIMGGHFTNSVTIGFSLIITGFSLVLIEHGLNDGTRRLKMLNWKDGIIIGIGQALSLIPGISRTGSTLFTALCLGICKNTALRYSFLLSIPVFLGMTLLKIPDLHYSQISFPSLATAFISSFIFALIGIKWFISMLQNTKLTYFAFFCIGLGVITWKFI</sequence>
<dbReference type="InterPro" id="IPR003824">
    <property type="entry name" value="UppP"/>
</dbReference>
<dbReference type="AlphaFoldDB" id="A0A0B0ILW6"/>
<evidence type="ECO:0000256" key="13">
    <source>
        <dbReference type="ARBA" id="ARBA00023316"/>
    </source>
</evidence>
<evidence type="ECO:0000256" key="6">
    <source>
        <dbReference type="ARBA" id="ARBA00022692"/>
    </source>
</evidence>
<evidence type="ECO:0000256" key="5">
    <source>
        <dbReference type="ARBA" id="ARBA00022475"/>
    </source>
</evidence>
<evidence type="ECO:0000256" key="12">
    <source>
        <dbReference type="ARBA" id="ARBA00023251"/>
    </source>
</evidence>
<keyword evidence="7 17" id="KW-0378">Hydrolase</keyword>
<reference evidence="18 19" key="1">
    <citation type="submission" date="2014-09" db="EMBL/GenBank/DDBJ databases">
        <title>Genome sequencing and annotation of Bacillus Okhensis strain Kh10-101T.</title>
        <authorList>
            <person name="Prakash J.S."/>
        </authorList>
    </citation>
    <scope>NUCLEOTIDE SEQUENCE [LARGE SCALE GENOMIC DNA]</scope>
    <source>
        <strain evidence="19">Kh10-101T</strain>
    </source>
</reference>
<comment type="caution">
    <text evidence="18">The sequence shown here is derived from an EMBL/GenBank/DDBJ whole genome shotgun (WGS) entry which is preliminary data.</text>
</comment>
<dbReference type="STRING" id="333138.LQ50_00660"/>
<dbReference type="GO" id="GO:0071555">
    <property type="term" value="P:cell wall organization"/>
    <property type="evidence" value="ECO:0007669"/>
    <property type="project" value="UniProtKB-KW"/>
</dbReference>
<dbReference type="GO" id="GO:0008360">
    <property type="term" value="P:regulation of cell shape"/>
    <property type="evidence" value="ECO:0007669"/>
    <property type="project" value="UniProtKB-KW"/>
</dbReference>
<feature type="transmembrane region" description="Helical" evidence="17">
    <location>
        <begin position="220"/>
        <end position="238"/>
    </location>
</feature>
<dbReference type="HAMAP" id="MF_01006">
    <property type="entry name" value="Undec_diphosphatase"/>
    <property type="match status" value="1"/>
</dbReference>
<gene>
    <name evidence="17" type="primary">uppP</name>
    <name evidence="18" type="ORF">LQ50_00660</name>
</gene>
<evidence type="ECO:0000313" key="18">
    <source>
        <dbReference type="EMBL" id="KHF41842.1"/>
    </source>
</evidence>
<organism evidence="18 19">
    <name type="scientific">Halalkalibacter okhensis</name>
    <dbReference type="NCBI Taxonomy" id="333138"/>
    <lineage>
        <taxon>Bacteria</taxon>
        <taxon>Bacillati</taxon>
        <taxon>Bacillota</taxon>
        <taxon>Bacilli</taxon>
        <taxon>Bacillales</taxon>
        <taxon>Bacillaceae</taxon>
        <taxon>Halalkalibacter</taxon>
    </lineage>
</organism>
<dbReference type="Pfam" id="PF02673">
    <property type="entry name" value="BacA"/>
    <property type="match status" value="1"/>
</dbReference>
<evidence type="ECO:0000256" key="17">
    <source>
        <dbReference type="HAMAP-Rule" id="MF_01006"/>
    </source>
</evidence>
<dbReference type="EMBL" id="JRJU01000001">
    <property type="protein sequence ID" value="KHF41842.1"/>
    <property type="molecule type" value="Genomic_DNA"/>
</dbReference>
<keyword evidence="13 17" id="KW-0961">Cell wall biogenesis/degradation</keyword>
<protein>
    <recommendedName>
        <fullName evidence="4 17">Undecaprenyl-diphosphatase</fullName>
        <ecNumber evidence="3 17">3.6.1.27</ecNumber>
    </recommendedName>
    <alternativeName>
        <fullName evidence="15 17">Bacitracin resistance protein</fullName>
    </alternativeName>
    <alternativeName>
        <fullName evidence="14 17">Undecaprenyl pyrophosphate phosphatase</fullName>
    </alternativeName>
</protein>
<feature type="transmembrane region" description="Helical" evidence="17">
    <location>
        <begin position="190"/>
        <end position="208"/>
    </location>
</feature>
<keyword evidence="11 17" id="KW-0472">Membrane</keyword>
<dbReference type="RefSeq" id="WP_034624972.1">
    <property type="nucleotide sequence ID" value="NZ_JRJU01000001.1"/>
</dbReference>
<dbReference type="OrthoDB" id="9808289at2"/>
<comment type="miscellaneous">
    <text evidence="17">Bacitracin is thought to be involved in the inhibition of peptidoglycan synthesis by sequestering undecaprenyl diphosphate, thereby reducing the pool of lipid carrier available.</text>
</comment>
<dbReference type="EC" id="3.6.1.27" evidence="3 17"/>
<dbReference type="GO" id="GO:0050380">
    <property type="term" value="F:undecaprenyl-diphosphatase activity"/>
    <property type="evidence" value="ECO:0007669"/>
    <property type="project" value="UniProtKB-UniRule"/>
</dbReference>
<evidence type="ECO:0000256" key="3">
    <source>
        <dbReference type="ARBA" id="ARBA00012374"/>
    </source>
</evidence>
<dbReference type="GO" id="GO:0005886">
    <property type="term" value="C:plasma membrane"/>
    <property type="evidence" value="ECO:0007669"/>
    <property type="project" value="UniProtKB-SubCell"/>
</dbReference>
<comment type="subcellular location">
    <subcellularLocation>
        <location evidence="1 17">Cell membrane</location>
        <topology evidence="1 17">Multi-pass membrane protein</topology>
    </subcellularLocation>
</comment>
<evidence type="ECO:0000256" key="1">
    <source>
        <dbReference type="ARBA" id="ARBA00004651"/>
    </source>
</evidence>
<keyword evidence="5 17" id="KW-1003">Cell membrane</keyword>
<keyword evidence="12 17" id="KW-0046">Antibiotic resistance</keyword>
<accession>A0A0B0ILW6</accession>
<keyword evidence="10 17" id="KW-1133">Transmembrane helix</keyword>
<keyword evidence="8 17" id="KW-0133">Cell shape</keyword>
<dbReference type="PANTHER" id="PTHR30622:SF2">
    <property type="entry name" value="UNDECAPRENYL-DIPHOSPHATASE"/>
    <property type="match status" value="1"/>
</dbReference>
<evidence type="ECO:0000256" key="16">
    <source>
        <dbReference type="ARBA" id="ARBA00047594"/>
    </source>
</evidence>
<dbReference type="Proteomes" id="UP000030832">
    <property type="component" value="Unassembled WGS sequence"/>
</dbReference>
<evidence type="ECO:0000256" key="10">
    <source>
        <dbReference type="ARBA" id="ARBA00022989"/>
    </source>
</evidence>
<evidence type="ECO:0000256" key="9">
    <source>
        <dbReference type="ARBA" id="ARBA00022984"/>
    </source>
</evidence>
<feature type="transmembrane region" description="Helical" evidence="17">
    <location>
        <begin position="42"/>
        <end position="62"/>
    </location>
</feature>
<name>A0A0B0ILW6_9BACI</name>
<keyword evidence="9 17" id="KW-0573">Peptidoglycan synthesis</keyword>
<dbReference type="PANTHER" id="PTHR30622">
    <property type="entry name" value="UNDECAPRENYL-DIPHOSPHATASE"/>
    <property type="match status" value="1"/>
</dbReference>
<feature type="transmembrane region" description="Helical" evidence="17">
    <location>
        <begin position="88"/>
        <end position="105"/>
    </location>
</feature>
<evidence type="ECO:0000256" key="7">
    <source>
        <dbReference type="ARBA" id="ARBA00022801"/>
    </source>
</evidence>